<dbReference type="PANTHER" id="PTHR22883">
    <property type="entry name" value="ZINC FINGER DHHC DOMAIN CONTAINING PROTEIN"/>
    <property type="match status" value="1"/>
</dbReference>
<comment type="similarity">
    <text evidence="10">Belongs to the DHHC palmitoyltransferase family.</text>
</comment>
<feature type="transmembrane region" description="Helical" evidence="10">
    <location>
        <begin position="109"/>
        <end position="126"/>
    </location>
</feature>
<keyword evidence="4 10" id="KW-1133">Transmembrane helix</keyword>
<feature type="transmembrane region" description="Helical" evidence="10">
    <location>
        <begin position="200"/>
        <end position="224"/>
    </location>
</feature>
<keyword evidence="5 10" id="KW-0472">Membrane</keyword>
<feature type="transmembrane region" description="Helical" evidence="10">
    <location>
        <begin position="79"/>
        <end position="97"/>
    </location>
</feature>
<feature type="region of interest" description="Disordered" evidence="11">
    <location>
        <begin position="393"/>
        <end position="417"/>
    </location>
</feature>
<accession>A0ABR4CI87</accession>
<reference evidence="13 14" key="1">
    <citation type="journal article" date="2024" name="Commun. Biol.">
        <title>Comparative genomic analysis of thermophilic fungi reveals convergent evolutionary adaptations and gene losses.</title>
        <authorList>
            <person name="Steindorff A.S."/>
            <person name="Aguilar-Pontes M.V."/>
            <person name="Robinson A.J."/>
            <person name="Andreopoulos B."/>
            <person name="LaButti K."/>
            <person name="Kuo A."/>
            <person name="Mondo S."/>
            <person name="Riley R."/>
            <person name="Otillar R."/>
            <person name="Haridas S."/>
            <person name="Lipzen A."/>
            <person name="Grimwood J."/>
            <person name="Schmutz J."/>
            <person name="Clum A."/>
            <person name="Reid I.D."/>
            <person name="Moisan M.C."/>
            <person name="Butler G."/>
            <person name="Nguyen T.T.M."/>
            <person name="Dewar K."/>
            <person name="Conant G."/>
            <person name="Drula E."/>
            <person name="Henrissat B."/>
            <person name="Hansel C."/>
            <person name="Singer S."/>
            <person name="Hutchinson M.I."/>
            <person name="de Vries R.P."/>
            <person name="Natvig D.O."/>
            <person name="Powell A.J."/>
            <person name="Tsang A."/>
            <person name="Grigoriev I.V."/>
        </authorList>
    </citation>
    <scope>NUCLEOTIDE SEQUENCE [LARGE SCALE GENOMIC DNA]</scope>
    <source>
        <strain evidence="13 14">CBS 494.80</strain>
    </source>
</reference>
<dbReference type="InterPro" id="IPR001594">
    <property type="entry name" value="Palmitoyltrfase_DHHC"/>
</dbReference>
<keyword evidence="6" id="KW-0564">Palmitate</keyword>
<evidence type="ECO:0000256" key="10">
    <source>
        <dbReference type="RuleBase" id="RU079119"/>
    </source>
</evidence>
<organism evidence="13 14">
    <name type="scientific">Oculimacula yallundae</name>
    <dbReference type="NCBI Taxonomy" id="86028"/>
    <lineage>
        <taxon>Eukaryota</taxon>
        <taxon>Fungi</taxon>
        <taxon>Dikarya</taxon>
        <taxon>Ascomycota</taxon>
        <taxon>Pezizomycotina</taxon>
        <taxon>Leotiomycetes</taxon>
        <taxon>Helotiales</taxon>
        <taxon>Ploettnerulaceae</taxon>
        <taxon>Oculimacula</taxon>
    </lineage>
</organism>
<feature type="transmembrane region" description="Helical" evidence="10">
    <location>
        <begin position="260"/>
        <end position="286"/>
    </location>
</feature>
<evidence type="ECO:0000256" key="8">
    <source>
        <dbReference type="ARBA" id="ARBA00023315"/>
    </source>
</evidence>
<comment type="domain">
    <text evidence="10">The DHHC domain is required for palmitoyltransferase activity.</text>
</comment>
<dbReference type="EC" id="2.3.1.225" evidence="10"/>
<evidence type="ECO:0000259" key="12">
    <source>
        <dbReference type="Pfam" id="PF01529"/>
    </source>
</evidence>
<evidence type="ECO:0000313" key="13">
    <source>
        <dbReference type="EMBL" id="KAL2069430.1"/>
    </source>
</evidence>
<dbReference type="EMBL" id="JAZHXI010000007">
    <property type="protein sequence ID" value="KAL2069430.1"/>
    <property type="molecule type" value="Genomic_DNA"/>
</dbReference>
<feature type="compositionally biased region" description="Polar residues" evidence="11">
    <location>
        <begin position="402"/>
        <end position="417"/>
    </location>
</feature>
<keyword evidence="14" id="KW-1185">Reference proteome</keyword>
<evidence type="ECO:0000256" key="3">
    <source>
        <dbReference type="ARBA" id="ARBA00022692"/>
    </source>
</evidence>
<evidence type="ECO:0000256" key="1">
    <source>
        <dbReference type="ARBA" id="ARBA00004141"/>
    </source>
</evidence>
<name>A0ABR4CI87_9HELO</name>
<dbReference type="Pfam" id="PF01529">
    <property type="entry name" value="DHHC"/>
    <property type="match status" value="1"/>
</dbReference>
<feature type="transmembrane region" description="Helical" evidence="10">
    <location>
        <begin position="7"/>
        <end position="24"/>
    </location>
</feature>
<keyword evidence="2 10" id="KW-0808">Transferase</keyword>
<comment type="caution">
    <text evidence="13">The sequence shown here is derived from an EMBL/GenBank/DDBJ whole genome shotgun (WGS) entry which is preliminary data.</text>
</comment>
<dbReference type="PROSITE" id="PS50216">
    <property type="entry name" value="DHHC"/>
    <property type="match status" value="1"/>
</dbReference>
<evidence type="ECO:0000256" key="4">
    <source>
        <dbReference type="ARBA" id="ARBA00022989"/>
    </source>
</evidence>
<evidence type="ECO:0000256" key="9">
    <source>
        <dbReference type="ARBA" id="ARBA00048048"/>
    </source>
</evidence>
<feature type="domain" description="Palmitoyltransferase DHHC" evidence="12">
    <location>
        <begin position="153"/>
        <end position="297"/>
    </location>
</feature>
<proteinExistence type="inferred from homology"/>
<comment type="subcellular location">
    <subcellularLocation>
        <location evidence="1">Membrane</location>
        <topology evidence="1">Multi-pass membrane protein</topology>
    </subcellularLocation>
</comment>
<comment type="catalytic activity">
    <reaction evidence="9 10">
        <text>L-cysteinyl-[protein] + hexadecanoyl-CoA = S-hexadecanoyl-L-cysteinyl-[protein] + CoA</text>
        <dbReference type="Rhea" id="RHEA:36683"/>
        <dbReference type="Rhea" id="RHEA-COMP:10131"/>
        <dbReference type="Rhea" id="RHEA-COMP:11032"/>
        <dbReference type="ChEBI" id="CHEBI:29950"/>
        <dbReference type="ChEBI" id="CHEBI:57287"/>
        <dbReference type="ChEBI" id="CHEBI:57379"/>
        <dbReference type="ChEBI" id="CHEBI:74151"/>
        <dbReference type="EC" id="2.3.1.225"/>
    </reaction>
</comment>
<evidence type="ECO:0000256" key="2">
    <source>
        <dbReference type="ARBA" id="ARBA00022679"/>
    </source>
</evidence>
<dbReference type="PANTHER" id="PTHR22883:SF288">
    <property type="entry name" value="PALMITOYLTRANSFERASE SWF1"/>
    <property type="match status" value="1"/>
</dbReference>
<keyword evidence="8 10" id="KW-0012">Acyltransferase</keyword>
<evidence type="ECO:0000313" key="14">
    <source>
        <dbReference type="Proteomes" id="UP001595075"/>
    </source>
</evidence>
<protein>
    <recommendedName>
        <fullName evidence="10">Palmitoyltransferase</fullName>
        <ecNumber evidence="10">2.3.1.225</ecNumber>
    </recommendedName>
</protein>
<evidence type="ECO:0000256" key="11">
    <source>
        <dbReference type="SAM" id="MobiDB-lite"/>
    </source>
</evidence>
<evidence type="ECO:0000256" key="6">
    <source>
        <dbReference type="ARBA" id="ARBA00023139"/>
    </source>
</evidence>
<dbReference type="Proteomes" id="UP001595075">
    <property type="component" value="Unassembled WGS sequence"/>
</dbReference>
<evidence type="ECO:0000256" key="5">
    <source>
        <dbReference type="ARBA" id="ARBA00023136"/>
    </source>
</evidence>
<gene>
    <name evidence="13" type="ORF">VTL71DRAFT_14109</name>
</gene>
<dbReference type="InterPro" id="IPR039859">
    <property type="entry name" value="PFA4/ZDH16/20/ERF2-like"/>
</dbReference>
<keyword evidence="7" id="KW-0449">Lipoprotein</keyword>
<sequence length="417" mass="47654">MGALRNVAILILIISFFTFVAFFGRLPALRNTPIGALHRVLWIHIPTTLRSWDQRLTQGRLSAWVTRQAHILWNDRHPIVMIFFILLLSVSEVLFLPPAWELLSTYRKITSVILLALPYIFLYASAARDPGYIDPANHTQAMGLYPYDFTIFHPGQKCSTCEILKPARSKHCSICKRCISKLDHHCIFINNCVGYNNQNYFLLLLWTTGILTSYATYVGFSILSDEVRKQVPSWTILGKGFTWTQFANIWGWALQEYTRIGAVTLLCLLTTPLIFGLLSYHIYLIWAGTTTNESMKWSDWQADMSDGYAFKRALATGRQKDENVEPPWTRWPVESQQVVLRTEDGQPPRGADSLGVGEWERVWNLADVENLYDLGFWDNLADVFLPVNGFREREGTDPEASRSPSPLSSENDPLVQQ</sequence>
<evidence type="ECO:0000256" key="7">
    <source>
        <dbReference type="ARBA" id="ARBA00023288"/>
    </source>
</evidence>
<keyword evidence="3 10" id="KW-0812">Transmembrane</keyword>